<evidence type="ECO:0000256" key="2">
    <source>
        <dbReference type="ARBA" id="ARBA00006275"/>
    </source>
</evidence>
<evidence type="ECO:0000256" key="1">
    <source>
        <dbReference type="ARBA" id="ARBA00004442"/>
    </source>
</evidence>
<comment type="similarity">
    <text evidence="2">Belongs to the SusD family.</text>
</comment>
<evidence type="ECO:0000256" key="3">
    <source>
        <dbReference type="ARBA" id="ARBA00022729"/>
    </source>
</evidence>
<dbReference type="Gene3D" id="1.25.40.390">
    <property type="match status" value="1"/>
</dbReference>
<gene>
    <name evidence="8" type="ORF">ICL07_01255</name>
</gene>
<dbReference type="Proteomes" id="UP000659124">
    <property type="component" value="Unassembled WGS sequence"/>
</dbReference>
<dbReference type="InterPro" id="IPR033985">
    <property type="entry name" value="SusD-like_N"/>
</dbReference>
<sequence length="499" mass="55452">MKKLILTIAVAVSMAGCSKQLEKLPQGKLTGGNVFTEANDFVMATDAAYLPLTNRFRGDWGWDEGSSIPRDWVVGDLMSDDAVKGGGSLGDQEDMRRMQTFSIFPENNNVLGIWRFNYKGVDACNTLLAQDGAAVPGLDPALLKRMKGEAYFLRAFYYFRLVLNFGDIPLLVPEKKMTDNSVRTPAAKVYEQIESDLAQAISMLPASYDADNYQRATTGAAHALLAKTYLYRQRWQDCLNEIAEVEKGSYLLLDHYEDNFNGIGEKGGEIIFAARHDAGKTPSQGSVLNAVFGPQGKGWGFEIPTKDLVDAFENDDPRRAATLFKAGDKYLDGSSYDPAWSPVTGFNVRKFMSNVNPIDDGGVDFAYIRLADVILWKAECHANLGALPEARTDLERVRLRARKYAANPVTALPPVTTNDKNALLSAIQHERRVELAMEGHRYYDLVRWDLARTILAKAADADPLKGYKDYGNGWQSFNKLLPIPQREADLLKLSQNTGY</sequence>
<dbReference type="SUPFAM" id="SSF48452">
    <property type="entry name" value="TPR-like"/>
    <property type="match status" value="1"/>
</dbReference>
<dbReference type="RefSeq" id="WP_188086134.1">
    <property type="nucleotide sequence ID" value="NZ_JACVFC010000001.1"/>
</dbReference>
<protein>
    <submittedName>
        <fullName evidence="8">RagB/SusD family nutrient uptake outer membrane protein</fullName>
    </submittedName>
</protein>
<name>A0ABR7TGB8_9BACT</name>
<evidence type="ECO:0000259" key="6">
    <source>
        <dbReference type="Pfam" id="PF07980"/>
    </source>
</evidence>
<evidence type="ECO:0000259" key="7">
    <source>
        <dbReference type="Pfam" id="PF14322"/>
    </source>
</evidence>
<accession>A0ABR7TGB8</accession>
<evidence type="ECO:0000256" key="5">
    <source>
        <dbReference type="ARBA" id="ARBA00023237"/>
    </source>
</evidence>
<feature type="domain" description="RagB/SusD" evidence="6">
    <location>
        <begin position="269"/>
        <end position="499"/>
    </location>
</feature>
<dbReference type="Pfam" id="PF14322">
    <property type="entry name" value="SusD-like_3"/>
    <property type="match status" value="1"/>
</dbReference>
<organism evidence="8 9">
    <name type="scientific">Chitinophaga qingshengii</name>
    <dbReference type="NCBI Taxonomy" id="1569794"/>
    <lineage>
        <taxon>Bacteria</taxon>
        <taxon>Pseudomonadati</taxon>
        <taxon>Bacteroidota</taxon>
        <taxon>Chitinophagia</taxon>
        <taxon>Chitinophagales</taxon>
        <taxon>Chitinophagaceae</taxon>
        <taxon>Chitinophaga</taxon>
    </lineage>
</organism>
<comment type="caution">
    <text evidence="8">The sequence shown here is derived from an EMBL/GenBank/DDBJ whole genome shotgun (WGS) entry which is preliminary data.</text>
</comment>
<keyword evidence="9" id="KW-1185">Reference proteome</keyword>
<evidence type="ECO:0000313" key="8">
    <source>
        <dbReference type="EMBL" id="MBC9928980.1"/>
    </source>
</evidence>
<keyword evidence="3" id="KW-0732">Signal</keyword>
<reference evidence="8 9" key="1">
    <citation type="submission" date="2020-09" db="EMBL/GenBank/DDBJ databases">
        <title>Genome sequences of type strains of Chitinophaga qingshengii and Chitinophaga varians.</title>
        <authorList>
            <person name="Kittiwongwattana C."/>
        </authorList>
    </citation>
    <scope>NUCLEOTIDE SEQUENCE [LARGE SCALE GENOMIC DNA]</scope>
    <source>
        <strain evidence="8 9">JCM 30026</strain>
    </source>
</reference>
<dbReference type="EMBL" id="JACVFC010000001">
    <property type="protein sequence ID" value="MBC9928980.1"/>
    <property type="molecule type" value="Genomic_DNA"/>
</dbReference>
<evidence type="ECO:0000256" key="4">
    <source>
        <dbReference type="ARBA" id="ARBA00023136"/>
    </source>
</evidence>
<keyword evidence="4" id="KW-0472">Membrane</keyword>
<dbReference type="InterPro" id="IPR011990">
    <property type="entry name" value="TPR-like_helical_dom_sf"/>
</dbReference>
<dbReference type="PROSITE" id="PS51257">
    <property type="entry name" value="PROKAR_LIPOPROTEIN"/>
    <property type="match status" value="1"/>
</dbReference>
<keyword evidence="5" id="KW-0998">Cell outer membrane</keyword>
<dbReference type="CDD" id="cd08977">
    <property type="entry name" value="SusD"/>
    <property type="match status" value="1"/>
</dbReference>
<dbReference type="InterPro" id="IPR012944">
    <property type="entry name" value="SusD_RagB_dom"/>
</dbReference>
<dbReference type="Pfam" id="PF07980">
    <property type="entry name" value="SusD_RagB"/>
    <property type="match status" value="1"/>
</dbReference>
<feature type="domain" description="SusD-like N-terminal" evidence="7">
    <location>
        <begin position="106"/>
        <end position="230"/>
    </location>
</feature>
<evidence type="ECO:0000313" key="9">
    <source>
        <dbReference type="Proteomes" id="UP000659124"/>
    </source>
</evidence>
<proteinExistence type="inferred from homology"/>
<comment type="subcellular location">
    <subcellularLocation>
        <location evidence="1">Cell outer membrane</location>
    </subcellularLocation>
</comment>